<evidence type="ECO:0000313" key="4">
    <source>
        <dbReference type="EMBL" id="MCI2286162.1"/>
    </source>
</evidence>
<dbReference type="Pfam" id="PF00296">
    <property type="entry name" value="Bac_luciferase"/>
    <property type="match status" value="1"/>
</dbReference>
<dbReference type="PANTHER" id="PTHR30137:SF8">
    <property type="entry name" value="BLR5498 PROTEIN"/>
    <property type="match status" value="1"/>
</dbReference>
<accession>A0ABS9X7I0</accession>
<dbReference type="InterPro" id="IPR050766">
    <property type="entry name" value="Bact_Lucif_Oxidored"/>
</dbReference>
<evidence type="ECO:0000313" key="5">
    <source>
        <dbReference type="Proteomes" id="UP001139646"/>
    </source>
</evidence>
<dbReference type="Proteomes" id="UP001139646">
    <property type="component" value="Unassembled WGS sequence"/>
</dbReference>
<reference evidence="4" key="1">
    <citation type="submission" date="2022-01" db="EMBL/GenBank/DDBJ databases">
        <title>Colwellia maritima, isolated from seawater.</title>
        <authorList>
            <person name="Kristyanto S."/>
            <person name="Jung J."/>
            <person name="Jeon C.O."/>
        </authorList>
    </citation>
    <scope>NUCLEOTIDE SEQUENCE</scope>
    <source>
        <strain evidence="4">MSW7</strain>
    </source>
</reference>
<dbReference type="NCBIfam" id="TIGR04020">
    <property type="entry name" value="seco_metab_LLM"/>
    <property type="match status" value="1"/>
</dbReference>
<dbReference type="InterPro" id="IPR011251">
    <property type="entry name" value="Luciferase-like_dom"/>
</dbReference>
<proteinExistence type="predicted"/>
<gene>
    <name evidence="4" type="ORF">L3081_25450</name>
</gene>
<dbReference type="InterPro" id="IPR024011">
    <property type="entry name" value="Biosynth_lucif-like_mOase_dom"/>
</dbReference>
<dbReference type="PANTHER" id="PTHR30137">
    <property type="entry name" value="LUCIFERASE-LIKE MONOOXYGENASE"/>
    <property type="match status" value="1"/>
</dbReference>
<evidence type="ECO:0000259" key="3">
    <source>
        <dbReference type="Pfam" id="PF00296"/>
    </source>
</evidence>
<keyword evidence="2" id="KW-0503">Monooxygenase</keyword>
<dbReference type="InterPro" id="IPR036661">
    <property type="entry name" value="Luciferase-like_sf"/>
</dbReference>
<keyword evidence="5" id="KW-1185">Reference proteome</keyword>
<dbReference type="EMBL" id="JAKKSL010000007">
    <property type="protein sequence ID" value="MCI2286162.1"/>
    <property type="molecule type" value="Genomic_DNA"/>
</dbReference>
<evidence type="ECO:0000256" key="1">
    <source>
        <dbReference type="ARBA" id="ARBA00023002"/>
    </source>
</evidence>
<sequence length="334" mass="37992">METARYADESGFHAIWLPERHFLDLGALHPNPAVLAAAIAVQTHRIGIRSGSVVLPLHNPLRVAEEWALVDQLSKGRAGVGFASGRHSNDFVLAPEEYLHRKHELFSRMETVLSLWRGQKQMLPNGEQQITEILTYPRPYHDKSIPVWLTTNTGEMFEEAGRLGIHVLTSLITCDLEVCAKNIRRYRAALERYHPGKKGKVTLMMHTFLFSSHTTEAENIILSEKIRHTLSDYLKNFLGMSEQYIESNLSDTLDNIWDSNTQANEIYQYFLTNKTLIGTQSTCQKMLLRLKKADIDEVACLIDFGLSNELIKQGLESLSLLQKKNQRHQPASKN</sequence>
<evidence type="ECO:0000256" key="2">
    <source>
        <dbReference type="ARBA" id="ARBA00023033"/>
    </source>
</evidence>
<comment type="caution">
    <text evidence="4">The sequence shown here is derived from an EMBL/GenBank/DDBJ whole genome shotgun (WGS) entry which is preliminary data.</text>
</comment>
<organism evidence="4 5">
    <name type="scientific">Colwellia maritima</name>
    <dbReference type="NCBI Taxonomy" id="2912588"/>
    <lineage>
        <taxon>Bacteria</taxon>
        <taxon>Pseudomonadati</taxon>
        <taxon>Pseudomonadota</taxon>
        <taxon>Gammaproteobacteria</taxon>
        <taxon>Alteromonadales</taxon>
        <taxon>Colwelliaceae</taxon>
        <taxon>Colwellia</taxon>
    </lineage>
</organism>
<protein>
    <submittedName>
        <fullName evidence="4">LLM class flavin-dependent oxidoreductase</fullName>
    </submittedName>
</protein>
<dbReference type="Gene3D" id="3.20.20.30">
    <property type="entry name" value="Luciferase-like domain"/>
    <property type="match status" value="1"/>
</dbReference>
<dbReference type="SUPFAM" id="SSF51679">
    <property type="entry name" value="Bacterial luciferase-like"/>
    <property type="match status" value="1"/>
</dbReference>
<name>A0ABS9X7I0_9GAMM</name>
<keyword evidence="1" id="KW-0560">Oxidoreductase</keyword>
<feature type="domain" description="Luciferase-like" evidence="3">
    <location>
        <begin position="2"/>
        <end position="217"/>
    </location>
</feature>